<feature type="region of interest" description="Disordered" evidence="1">
    <location>
        <begin position="1"/>
        <end position="38"/>
    </location>
</feature>
<protein>
    <submittedName>
        <fullName evidence="2">Uncharacterized protein</fullName>
    </submittedName>
</protein>
<dbReference type="AlphaFoldDB" id="A0ABD2CNH0"/>
<evidence type="ECO:0000256" key="1">
    <source>
        <dbReference type="SAM" id="MobiDB-lite"/>
    </source>
</evidence>
<keyword evidence="3" id="KW-1185">Reference proteome</keyword>
<evidence type="ECO:0000313" key="2">
    <source>
        <dbReference type="EMBL" id="KAL2746657.1"/>
    </source>
</evidence>
<dbReference type="EMBL" id="JAYRBN010000037">
    <property type="protein sequence ID" value="KAL2746657.1"/>
    <property type="molecule type" value="Genomic_DNA"/>
</dbReference>
<accession>A0ABD2CNH0</accession>
<feature type="compositionally biased region" description="Gly residues" evidence="1">
    <location>
        <begin position="10"/>
        <end position="21"/>
    </location>
</feature>
<gene>
    <name evidence="2" type="ORF">V1477_005027</name>
</gene>
<dbReference type="Proteomes" id="UP001607303">
    <property type="component" value="Unassembled WGS sequence"/>
</dbReference>
<proteinExistence type="predicted"/>
<name>A0ABD2CNH0_VESMC</name>
<sequence length="121" mass="13324">MEERRRIRVGVGGEIGGGGGQWSTLDENEKKGSDKGGPVVIRVQRASRSKVRMAKIVTEGVRASKTHGPEERVESRATNSVNEFEIKGPLLRYASYSSARILDPSQDRFGKSQLIVQARNN</sequence>
<comment type="caution">
    <text evidence="2">The sequence shown here is derived from an EMBL/GenBank/DDBJ whole genome shotgun (WGS) entry which is preliminary data.</text>
</comment>
<evidence type="ECO:0000313" key="3">
    <source>
        <dbReference type="Proteomes" id="UP001607303"/>
    </source>
</evidence>
<reference evidence="2 3" key="1">
    <citation type="journal article" date="2024" name="Ann. Entomol. Soc. Am.">
        <title>Genomic analyses of the southern and eastern yellowjacket wasps (Hymenoptera: Vespidae) reveal evolutionary signatures of social life.</title>
        <authorList>
            <person name="Catto M.A."/>
            <person name="Caine P.B."/>
            <person name="Orr S.E."/>
            <person name="Hunt B.G."/>
            <person name="Goodisman M.A.D."/>
        </authorList>
    </citation>
    <scope>NUCLEOTIDE SEQUENCE [LARGE SCALE GENOMIC DNA]</scope>
    <source>
        <strain evidence="2">232</strain>
        <tissue evidence="2">Head and thorax</tissue>
    </source>
</reference>
<organism evidence="2 3">
    <name type="scientific">Vespula maculifrons</name>
    <name type="common">Eastern yellow jacket</name>
    <name type="synonym">Wasp</name>
    <dbReference type="NCBI Taxonomy" id="7453"/>
    <lineage>
        <taxon>Eukaryota</taxon>
        <taxon>Metazoa</taxon>
        <taxon>Ecdysozoa</taxon>
        <taxon>Arthropoda</taxon>
        <taxon>Hexapoda</taxon>
        <taxon>Insecta</taxon>
        <taxon>Pterygota</taxon>
        <taxon>Neoptera</taxon>
        <taxon>Endopterygota</taxon>
        <taxon>Hymenoptera</taxon>
        <taxon>Apocrita</taxon>
        <taxon>Aculeata</taxon>
        <taxon>Vespoidea</taxon>
        <taxon>Vespidae</taxon>
        <taxon>Vespinae</taxon>
        <taxon>Vespula</taxon>
    </lineage>
</organism>